<proteinExistence type="predicted"/>
<comment type="caution">
    <text evidence="3">The sequence shown here is derived from an EMBL/GenBank/DDBJ whole genome shotgun (WGS) entry which is preliminary data.</text>
</comment>
<dbReference type="InterPro" id="IPR021994">
    <property type="entry name" value="DUF3592"/>
</dbReference>
<evidence type="ECO:0000313" key="4">
    <source>
        <dbReference type="Proteomes" id="UP001139103"/>
    </source>
</evidence>
<feature type="domain" description="DUF3592" evidence="2">
    <location>
        <begin position="49"/>
        <end position="114"/>
    </location>
</feature>
<accession>A0A9X1MRJ8</accession>
<evidence type="ECO:0000313" key="3">
    <source>
        <dbReference type="EMBL" id="MCC9631441.1"/>
    </source>
</evidence>
<evidence type="ECO:0000256" key="1">
    <source>
        <dbReference type="SAM" id="Phobius"/>
    </source>
</evidence>
<dbReference type="Proteomes" id="UP001139103">
    <property type="component" value="Unassembled WGS sequence"/>
</dbReference>
<gene>
    <name evidence="3" type="ORF">LOC68_23855</name>
</gene>
<keyword evidence="4" id="KW-1185">Reference proteome</keyword>
<sequence>MQSFFAWRHYDPKTLATVFAGVVLTAMFLFITYNCYSQIVLGLRGQQATATCTHYKTKTSRASSGRTTTITYYVRFSTADGKMIESSLGDSSLKLAVNDNVPILYDPQRPTRICRDSFVGVWGYPIFFGALGLVLAWGVWKGAKLREIDRRTARE</sequence>
<keyword evidence="1" id="KW-1133">Transmembrane helix</keyword>
<reference evidence="3" key="1">
    <citation type="submission" date="2021-11" db="EMBL/GenBank/DDBJ databases">
        <title>Genome sequence.</title>
        <authorList>
            <person name="Sun Q."/>
        </authorList>
    </citation>
    <scope>NUCLEOTIDE SEQUENCE</scope>
    <source>
        <strain evidence="3">JC732</strain>
    </source>
</reference>
<dbReference type="AlphaFoldDB" id="A0A9X1MRJ8"/>
<feature type="transmembrane region" description="Helical" evidence="1">
    <location>
        <begin position="15"/>
        <end position="36"/>
    </location>
</feature>
<dbReference type="Pfam" id="PF12158">
    <property type="entry name" value="DUF3592"/>
    <property type="match status" value="1"/>
</dbReference>
<name>A0A9X1MRJ8_9BACT</name>
<keyword evidence="1" id="KW-0812">Transmembrane</keyword>
<feature type="transmembrane region" description="Helical" evidence="1">
    <location>
        <begin position="118"/>
        <end position="140"/>
    </location>
</feature>
<dbReference type="RefSeq" id="WP_230223411.1">
    <property type="nucleotide sequence ID" value="NZ_JAJKFT010000010.1"/>
</dbReference>
<protein>
    <submittedName>
        <fullName evidence="3">DUF3592 domain-containing protein</fullName>
    </submittedName>
</protein>
<evidence type="ECO:0000259" key="2">
    <source>
        <dbReference type="Pfam" id="PF12158"/>
    </source>
</evidence>
<dbReference type="EMBL" id="JAJKFT010000010">
    <property type="protein sequence ID" value="MCC9631441.1"/>
    <property type="molecule type" value="Genomic_DNA"/>
</dbReference>
<organism evidence="3 4">
    <name type="scientific">Blastopirellula sediminis</name>
    <dbReference type="NCBI Taxonomy" id="2894196"/>
    <lineage>
        <taxon>Bacteria</taxon>
        <taxon>Pseudomonadati</taxon>
        <taxon>Planctomycetota</taxon>
        <taxon>Planctomycetia</taxon>
        <taxon>Pirellulales</taxon>
        <taxon>Pirellulaceae</taxon>
        <taxon>Blastopirellula</taxon>
    </lineage>
</organism>
<keyword evidence="1" id="KW-0472">Membrane</keyword>